<accession>A0A8B6HH45</accession>
<protein>
    <submittedName>
        <fullName evidence="10">CAP-Gly domain-containing linker protein 1</fullName>
    </submittedName>
</protein>
<feature type="compositionally biased region" description="Basic and acidic residues" evidence="8">
    <location>
        <begin position="1402"/>
        <end position="1412"/>
    </location>
</feature>
<dbReference type="GO" id="GO:0051010">
    <property type="term" value="F:microtubule plus-end binding"/>
    <property type="evidence" value="ECO:0007669"/>
    <property type="project" value="TreeGrafter"/>
</dbReference>
<dbReference type="Proteomes" id="UP000596742">
    <property type="component" value="Unassembled WGS sequence"/>
</dbReference>
<evidence type="ECO:0000256" key="3">
    <source>
        <dbReference type="ARBA" id="ARBA00022701"/>
    </source>
</evidence>
<dbReference type="PROSITE" id="PS50245">
    <property type="entry name" value="CAP_GLY_2"/>
    <property type="match status" value="2"/>
</dbReference>
<dbReference type="GO" id="GO:0035371">
    <property type="term" value="C:microtubule plus-end"/>
    <property type="evidence" value="ECO:0007669"/>
    <property type="project" value="TreeGrafter"/>
</dbReference>
<keyword evidence="6" id="KW-0206">Cytoskeleton</keyword>
<dbReference type="PANTHER" id="PTHR18916:SF82">
    <property type="entry name" value="CAP-GLY DOMAIN-CONTAINING PROTEIN"/>
    <property type="match status" value="1"/>
</dbReference>
<sequence length="1481" mass="168444">MLLIGSGAIAKSARAAGFSATQADKYATTVVNKLPGPEYEVPPPPSDDFKIGDRVWVGGSKPGVIAFLGETQFAAGEWAGVALDKQEGKNDGSVKGIRYFQCESDRGVFARISKLSRTPGLLPMSGKMDDTLSETPMKPNGPARRPTTPSVTPSRGVFGSNTSLSRASPAPGTRPGSRPALKVGDRVFVSGSKMGTLQYMGETDFAKGEWAGVELDEKQGKNDGAVAGKRYFECKPMFGLFAPIHKVTRLTSGTAGPGKPATTPTSQSRSLMNTSLRLSKERSGSQESVSSISSSASSVSRSRVRLGVTSLGNQAKPGHRPSTLNLTATTTALQKALKEKEEHIEQLLKERDLERSEVARAAAQCDEAEGQMLMMRGEQERYKQDVDDTVLKLRSLVADMQQEKVELVNQLDTEKRKVEDLQFQIEEEAMTKDDMESRTEEEEMKFREIERLQQREKERADKLEQELYAMKAMAKDNTEKLESTEELNITYLDQIEEITHKLSQAETKIKGYESNRLEEGAKTSQVSLELEEKENKISELEEILTTKNKEVKQLSNNLQEVEEDLFASREKNNHMKNQVEKLTSQMDNQSKASETFNLELQQLKSQISDLQRKLDSSEDKAKRLNDEKIQLEQQMSDMMRNSGDSSKRLSILTEQLQDRNRKIQDLQADLSSSTQQTAKLREEKDRLRKEGEKERENLFVKHNDVVNTIKLTLQDVQKELSKSNNKMTAMKEEFEKEKEDAINRKITEINNLKKNLEQSKADLEKQEVQTQAHKQVLDKTNMEMEALKFEKEKADKLVKRLESEKDGINTDLIHIRVTNSKVQLEYEKMVDEKNKLQQQIEDLKEDKDKVSETKTSILQEKEELVTEKTKLVEDNDKVNRELVESKASLQQKDIQIEELQKEVEKMKTEVNDKEEAMSQKSQSQSQDLQTQIEKSQARIKELDGMLQSEISRGEKTVKELEKKLLMQTSETDQKYNQLEALFKEVEDERDTMKAQLEFSNLVAEERRRLEEQNMQLNQEMEKTEESHRKEIDSLEKTKISLQKEVANLKNENASLDKFRHSTENQEKENKDLMSQINSLKSQLQAQEVNSNTIGLSANEIEDKQTIDGQVEFLNSVIVDLQKKNGDLKTRLEAMESGVLTNGEANSSMEEVSESKKLPPRLFCDICDVFDKHDTEDCPCQAMDYDDETPSPSHHGGDRKQLRPYCDICEEFHEPCENIQIPLPDDEPNLPEPKVRYHSGSETVEIECSEGKGNVRTPWDDNQLKETCEDCEIKQSYEGRLRSNEDEMSNSQLGIYDDDDVRVDVKDEKDNETYLEQVVNTVLENEVDPILDDDKHKDTKDEAHLNTDASRREQSESKDNEIDTGQESDVENNKTMEEFLDTECGDGEDNDFPINDNDIGQVSEHHEQKRRLETGYNRDSVSIDDSDSSQAIEDHEEEQTSITDQNRDALPTDDNNSGQVSGRHEEERMFKTDDNRDSCKIS</sequence>
<evidence type="ECO:0000256" key="1">
    <source>
        <dbReference type="ARBA" id="ARBA00004245"/>
    </source>
</evidence>
<feature type="region of interest" description="Disordered" evidence="8">
    <location>
        <begin position="906"/>
        <end position="953"/>
    </location>
</feature>
<dbReference type="GO" id="GO:0005938">
    <property type="term" value="C:cell cortex"/>
    <property type="evidence" value="ECO:0007669"/>
    <property type="project" value="TreeGrafter"/>
</dbReference>
<organism evidence="10 11">
    <name type="scientific">Mytilus galloprovincialis</name>
    <name type="common">Mediterranean mussel</name>
    <dbReference type="NCBI Taxonomy" id="29158"/>
    <lineage>
        <taxon>Eukaryota</taxon>
        <taxon>Metazoa</taxon>
        <taxon>Spiralia</taxon>
        <taxon>Lophotrochozoa</taxon>
        <taxon>Mollusca</taxon>
        <taxon>Bivalvia</taxon>
        <taxon>Autobranchia</taxon>
        <taxon>Pteriomorphia</taxon>
        <taxon>Mytilida</taxon>
        <taxon>Mytiloidea</taxon>
        <taxon>Mytilidae</taxon>
        <taxon>Mytilinae</taxon>
        <taxon>Mytilus</taxon>
    </lineage>
</organism>
<feature type="compositionally biased region" description="Basic and acidic residues" evidence="8">
    <location>
        <begin position="1331"/>
        <end position="1360"/>
    </location>
</feature>
<comment type="subcellular location">
    <subcellularLocation>
        <location evidence="1">Cytoplasm</location>
        <location evidence="1">Cytoskeleton</location>
    </subcellularLocation>
</comment>
<keyword evidence="3" id="KW-0493">Microtubule</keyword>
<dbReference type="InterPro" id="IPR000938">
    <property type="entry name" value="CAP-Gly_domain"/>
</dbReference>
<evidence type="ECO:0000256" key="6">
    <source>
        <dbReference type="ARBA" id="ARBA00023212"/>
    </source>
</evidence>
<keyword evidence="11" id="KW-1185">Reference proteome</keyword>
<gene>
    <name evidence="10" type="ORF">MGAL_10B010417</name>
</gene>
<feature type="compositionally biased region" description="Basic and acidic residues" evidence="8">
    <location>
        <begin position="906"/>
        <end position="917"/>
    </location>
</feature>
<feature type="compositionally biased region" description="Basic and acidic residues" evidence="8">
    <location>
        <begin position="1461"/>
        <end position="1481"/>
    </location>
</feature>
<keyword evidence="2" id="KW-0963">Cytoplasm</keyword>
<feature type="compositionally biased region" description="Basic and acidic residues" evidence="8">
    <location>
        <begin position="611"/>
        <end position="630"/>
    </location>
</feature>
<dbReference type="PANTHER" id="PTHR18916">
    <property type="entry name" value="DYNACTIN 1-RELATED MICROTUBULE-BINDING"/>
    <property type="match status" value="1"/>
</dbReference>
<dbReference type="SMART" id="SM01052">
    <property type="entry name" value="CAP_GLY"/>
    <property type="match status" value="2"/>
</dbReference>
<feature type="compositionally biased region" description="Acidic residues" evidence="8">
    <location>
        <begin position="1377"/>
        <end position="1390"/>
    </location>
</feature>
<dbReference type="Gene3D" id="1.20.5.170">
    <property type="match status" value="1"/>
</dbReference>
<dbReference type="InterPro" id="IPR032108">
    <property type="entry name" value="CLIP1_ZNF"/>
</dbReference>
<dbReference type="SUPFAM" id="SSF90257">
    <property type="entry name" value="Myosin rod fragments"/>
    <property type="match status" value="1"/>
</dbReference>
<evidence type="ECO:0000256" key="2">
    <source>
        <dbReference type="ARBA" id="ARBA00022490"/>
    </source>
</evidence>
<evidence type="ECO:0000313" key="11">
    <source>
        <dbReference type="Proteomes" id="UP000596742"/>
    </source>
</evidence>
<reference evidence="10" key="1">
    <citation type="submission" date="2018-11" db="EMBL/GenBank/DDBJ databases">
        <authorList>
            <person name="Alioto T."/>
            <person name="Alioto T."/>
        </authorList>
    </citation>
    <scope>NUCLEOTIDE SEQUENCE</scope>
</reference>
<feature type="region of interest" description="Disordered" evidence="8">
    <location>
        <begin position="1325"/>
        <end position="1481"/>
    </location>
</feature>
<dbReference type="InterPro" id="IPR036859">
    <property type="entry name" value="CAP-Gly_dom_sf"/>
</dbReference>
<feature type="compositionally biased region" description="Low complexity" evidence="8">
    <location>
        <begin position="285"/>
        <end position="296"/>
    </location>
</feature>
<feature type="compositionally biased region" description="Polar residues" evidence="8">
    <location>
        <begin position="147"/>
        <end position="166"/>
    </location>
</feature>
<feature type="region of interest" description="Disordered" evidence="8">
    <location>
        <begin position="611"/>
        <end position="646"/>
    </location>
</feature>
<feature type="region of interest" description="Disordered" evidence="8">
    <location>
        <begin position="120"/>
        <end position="182"/>
    </location>
</feature>
<feature type="region of interest" description="Disordered" evidence="8">
    <location>
        <begin position="250"/>
        <end position="296"/>
    </location>
</feature>
<feature type="domain" description="CAP-Gly" evidence="9">
    <location>
        <begin position="201"/>
        <end position="243"/>
    </location>
</feature>
<dbReference type="Pfam" id="PF01302">
    <property type="entry name" value="CAP_GLY"/>
    <property type="match status" value="2"/>
</dbReference>
<feature type="compositionally biased region" description="Low complexity" evidence="8">
    <location>
        <begin position="251"/>
        <end position="266"/>
    </location>
</feature>
<dbReference type="GO" id="GO:0005634">
    <property type="term" value="C:nucleus"/>
    <property type="evidence" value="ECO:0007669"/>
    <property type="project" value="TreeGrafter"/>
</dbReference>
<feature type="coiled-coil region" evidence="7">
    <location>
        <begin position="330"/>
        <end position="364"/>
    </location>
</feature>
<evidence type="ECO:0000256" key="5">
    <source>
        <dbReference type="ARBA" id="ARBA00023054"/>
    </source>
</evidence>
<evidence type="ECO:0000256" key="8">
    <source>
        <dbReference type="SAM" id="MobiDB-lite"/>
    </source>
</evidence>
<dbReference type="GO" id="GO:0031122">
    <property type="term" value="P:cytoplasmic microtubule organization"/>
    <property type="evidence" value="ECO:0007669"/>
    <property type="project" value="TreeGrafter"/>
</dbReference>
<feature type="compositionally biased region" description="Basic and acidic residues" evidence="8">
    <location>
        <begin position="679"/>
        <end position="690"/>
    </location>
</feature>
<dbReference type="SUPFAM" id="SSF74924">
    <property type="entry name" value="Cap-Gly domain"/>
    <property type="match status" value="2"/>
</dbReference>
<evidence type="ECO:0000259" key="9">
    <source>
        <dbReference type="PROSITE" id="PS50245"/>
    </source>
</evidence>
<feature type="domain" description="CAP-Gly" evidence="9">
    <location>
        <begin position="69"/>
        <end position="111"/>
    </location>
</feature>
<feature type="compositionally biased region" description="Polar residues" evidence="8">
    <location>
        <begin position="669"/>
        <end position="678"/>
    </location>
</feature>
<keyword evidence="4" id="KW-0677">Repeat</keyword>
<evidence type="ECO:0000313" key="10">
    <source>
        <dbReference type="EMBL" id="VDI78723.1"/>
    </source>
</evidence>
<dbReference type="EMBL" id="UYJE01009996">
    <property type="protein sequence ID" value="VDI78723.1"/>
    <property type="molecule type" value="Genomic_DNA"/>
</dbReference>
<dbReference type="Gene3D" id="2.30.30.190">
    <property type="entry name" value="CAP Gly-rich-like domain"/>
    <property type="match status" value="2"/>
</dbReference>
<dbReference type="Pfam" id="PF16641">
    <property type="entry name" value="CLIP1_ZNF"/>
    <property type="match status" value="1"/>
</dbReference>
<feature type="compositionally biased region" description="Low complexity" evidence="8">
    <location>
        <begin position="918"/>
        <end position="931"/>
    </location>
</feature>
<keyword evidence="5 7" id="KW-0175">Coiled coil</keyword>
<proteinExistence type="predicted"/>
<name>A0A8B6HH45_MYTGA</name>
<dbReference type="OrthoDB" id="2130750at2759"/>
<evidence type="ECO:0000256" key="4">
    <source>
        <dbReference type="ARBA" id="ARBA00022737"/>
    </source>
</evidence>
<feature type="region of interest" description="Disordered" evidence="8">
    <location>
        <begin position="665"/>
        <end position="690"/>
    </location>
</feature>
<evidence type="ECO:0000256" key="7">
    <source>
        <dbReference type="SAM" id="Coils"/>
    </source>
</evidence>
<dbReference type="PROSITE" id="PS00845">
    <property type="entry name" value="CAP_GLY_1"/>
    <property type="match status" value="2"/>
</dbReference>
<feature type="compositionally biased region" description="Polar residues" evidence="8">
    <location>
        <begin position="267"/>
        <end position="277"/>
    </location>
</feature>
<comment type="caution">
    <text evidence="10">The sequence shown here is derived from an EMBL/GenBank/DDBJ whole genome shotgun (WGS) entry which is preliminary data.</text>
</comment>